<gene>
    <name evidence="1" type="ORF">YALI1_A08835g</name>
</gene>
<name>A0A1D8N469_YARLL</name>
<dbReference type="EMBL" id="CP017553">
    <property type="protein sequence ID" value="AOW00428.1"/>
    <property type="molecule type" value="Genomic_DNA"/>
</dbReference>
<dbReference type="VEuPathDB" id="FungiDB:YALI1_A08835g"/>
<dbReference type="RefSeq" id="XP_068137802.1">
    <property type="nucleotide sequence ID" value="XM_068281701.1"/>
</dbReference>
<dbReference type="AlphaFoldDB" id="A0A1D8N469"/>
<evidence type="ECO:0000313" key="1">
    <source>
        <dbReference type="EMBL" id="AOW00428.1"/>
    </source>
</evidence>
<organism evidence="1 2">
    <name type="scientific">Yarrowia lipolytica</name>
    <name type="common">Candida lipolytica</name>
    <dbReference type="NCBI Taxonomy" id="4952"/>
    <lineage>
        <taxon>Eukaryota</taxon>
        <taxon>Fungi</taxon>
        <taxon>Dikarya</taxon>
        <taxon>Ascomycota</taxon>
        <taxon>Saccharomycotina</taxon>
        <taxon>Dipodascomycetes</taxon>
        <taxon>Dipodascales</taxon>
        <taxon>Dipodascales incertae sedis</taxon>
        <taxon>Yarrowia</taxon>
    </lineage>
</organism>
<dbReference type="GeneID" id="94582361"/>
<accession>A0A1D8N469</accession>
<proteinExistence type="predicted"/>
<dbReference type="Proteomes" id="UP000182444">
    <property type="component" value="Chromosome 1A"/>
</dbReference>
<protein>
    <submittedName>
        <fullName evidence="1">Uncharacterized protein</fullName>
    </submittedName>
</protein>
<sequence>MCVYVFLDPPPTLRTATDCWIPSTTSKRSSPLVSFSSFSSSPLVLSCVGFASISTFQPVASKLHSHTLYPFKAISNTYFWVAYSSITLFSFQSLTPTPLPTPDVIPEPPTVAAPPVETFPKQALNIPKLECRNAPSPKMDIPEIYP</sequence>
<reference evidence="1 2" key="1">
    <citation type="journal article" date="2016" name="PLoS ONE">
        <title>Sequence Assembly of Yarrowia lipolytica Strain W29/CLIB89 Shows Transposable Element Diversity.</title>
        <authorList>
            <person name="Magnan C."/>
            <person name="Yu J."/>
            <person name="Chang I."/>
            <person name="Jahn E."/>
            <person name="Kanomata Y."/>
            <person name="Wu J."/>
            <person name="Zeller M."/>
            <person name="Oakes M."/>
            <person name="Baldi P."/>
            <person name="Sandmeyer S."/>
        </authorList>
    </citation>
    <scope>NUCLEOTIDE SEQUENCE [LARGE SCALE GENOMIC DNA]</scope>
    <source>
        <strain evidence="2">CLIB89(W29)</strain>
    </source>
</reference>
<evidence type="ECO:0000313" key="2">
    <source>
        <dbReference type="Proteomes" id="UP000182444"/>
    </source>
</evidence>